<evidence type="ECO:0000256" key="7">
    <source>
        <dbReference type="ARBA" id="ARBA00022989"/>
    </source>
</evidence>
<evidence type="ECO:0000256" key="9">
    <source>
        <dbReference type="PROSITE-ProRule" id="PRU00169"/>
    </source>
</evidence>
<dbReference type="CDD" id="cd17546">
    <property type="entry name" value="REC_hyHK_CKI1_RcsC-like"/>
    <property type="match status" value="1"/>
</dbReference>
<feature type="domain" description="Histidine kinase" evidence="11">
    <location>
        <begin position="361"/>
        <end position="582"/>
    </location>
</feature>
<evidence type="ECO:0000313" key="14">
    <source>
        <dbReference type="Proteomes" id="UP001165413"/>
    </source>
</evidence>
<dbReference type="Gene3D" id="3.30.565.10">
    <property type="entry name" value="Histidine kinase-like ATPase, C-terminal domain"/>
    <property type="match status" value="1"/>
</dbReference>
<dbReference type="SUPFAM" id="SSF52172">
    <property type="entry name" value="CheY-like"/>
    <property type="match status" value="2"/>
</dbReference>
<protein>
    <recommendedName>
        <fullName evidence="3">histidine kinase</fullName>
        <ecNumber evidence="3">2.7.13.3</ecNumber>
    </recommendedName>
</protein>
<dbReference type="SMART" id="SM00388">
    <property type="entry name" value="HisKA"/>
    <property type="match status" value="1"/>
</dbReference>
<evidence type="ECO:0000256" key="2">
    <source>
        <dbReference type="ARBA" id="ARBA00004651"/>
    </source>
</evidence>
<dbReference type="Pfam" id="PF00072">
    <property type="entry name" value="Response_reg"/>
    <property type="match status" value="1"/>
</dbReference>
<evidence type="ECO:0000256" key="3">
    <source>
        <dbReference type="ARBA" id="ARBA00012438"/>
    </source>
</evidence>
<evidence type="ECO:0000256" key="4">
    <source>
        <dbReference type="ARBA" id="ARBA00022475"/>
    </source>
</evidence>
<dbReference type="InterPro" id="IPR004358">
    <property type="entry name" value="Sig_transdc_His_kin-like_C"/>
</dbReference>
<evidence type="ECO:0000256" key="1">
    <source>
        <dbReference type="ARBA" id="ARBA00000085"/>
    </source>
</evidence>
<evidence type="ECO:0000256" key="8">
    <source>
        <dbReference type="ARBA" id="ARBA00023012"/>
    </source>
</evidence>
<dbReference type="InterPro" id="IPR003661">
    <property type="entry name" value="HisK_dim/P_dom"/>
</dbReference>
<dbReference type="SMART" id="SM00387">
    <property type="entry name" value="HATPase_c"/>
    <property type="match status" value="1"/>
</dbReference>
<organism evidence="13 14">
    <name type="scientific">Opacimonas viscosa</name>
    <dbReference type="NCBI Taxonomy" id="2961944"/>
    <lineage>
        <taxon>Bacteria</taxon>
        <taxon>Pseudomonadati</taxon>
        <taxon>Pseudomonadota</taxon>
        <taxon>Gammaproteobacteria</taxon>
        <taxon>Alteromonadales</taxon>
        <taxon>Alteromonadaceae</taxon>
        <taxon>Opacimonas</taxon>
    </lineage>
</organism>
<keyword evidence="8" id="KW-0902">Two-component regulatory system</keyword>
<reference evidence="13" key="1">
    <citation type="submission" date="2022-07" db="EMBL/GenBank/DDBJ databases">
        <title>Characterization of the Novel Bacterium Alteromonas immobilis LMIT006 and Alteromonas gregis LMIT007.</title>
        <authorList>
            <person name="Lin X."/>
        </authorList>
    </citation>
    <scope>NUCLEOTIDE SEQUENCE</scope>
    <source>
        <strain evidence="13">LMIT007</strain>
    </source>
</reference>
<feature type="modified residue" description="4-aspartylphosphate" evidence="9">
    <location>
        <position position="660"/>
    </location>
</feature>
<dbReference type="Pfam" id="PF00512">
    <property type="entry name" value="HisKA"/>
    <property type="match status" value="1"/>
</dbReference>
<keyword evidence="4" id="KW-1003">Cell membrane</keyword>
<evidence type="ECO:0000256" key="5">
    <source>
        <dbReference type="ARBA" id="ARBA00022553"/>
    </source>
</evidence>
<evidence type="ECO:0000313" key="13">
    <source>
        <dbReference type="EMBL" id="MCP3429487.1"/>
    </source>
</evidence>
<dbReference type="PROSITE" id="PS50109">
    <property type="entry name" value="HIS_KIN"/>
    <property type="match status" value="1"/>
</dbReference>
<dbReference type="CDD" id="cd16922">
    <property type="entry name" value="HATPase_EvgS-ArcB-TorS-like"/>
    <property type="match status" value="1"/>
</dbReference>
<dbReference type="InterPro" id="IPR036890">
    <property type="entry name" value="HATPase_C_sf"/>
</dbReference>
<dbReference type="InterPro" id="IPR029151">
    <property type="entry name" value="Sensor-like_sf"/>
</dbReference>
<keyword evidence="14" id="KW-1185">Reference proteome</keyword>
<sequence>MPFQLSLFKRHSALHLLLPAGIFVTLFWLLLYNEYNSVNQGLNEKNVLDGTNQIQLVTQSLNKEMNAVSNEVQRVAYSTPLTNYLTTPNTQNKEQLEADWLALVKYRSNIQQVRYLDSTGFEKIRVSRDAIGEQPMVPTQMQNKIARDYVQSSLNMIPNTLAITPFDLNQEFGQIQQPIMPTIRFIYKLDYADYKSGILVINYYAESVFTDIAKLADSRLNIINHEGFYLNGQNAWSWLLDGIGSLKEQNPQKWAELQNLKSGQLEQKNQSIITKLSFAHLAPNAKPIYLSFELPLYTLSITQIMGDIWFWIVLFSSLLFLSMVFYISKSLTALHAQTLRAQASEEAAKQALAVKSTFLANMSHEIRTPLNGIMGFFQLLVNEPLSVRQLRYAKEGFNTTKLLTQIINDILDFSKLEVQKMQLNHTRFSLDELVREVGVLMTANLENKPLDIWFDIDESLSTHFLGDDVRLKQILVNLTNNAIKFTHEGFIIIRITRIANSQNSSTIEFSIADSGIGLSGEQIHRIFDSFEQADKRISKDFGGTGLGLSISKGLLELMDSELKVVSTVGIGSTFSFEVKLKHAGDADTRRDRFVALSDSIPDMKNLHFLLVCQSGIGAEFLERMCHQFSWSTVTSSAPSDAAKAMFNSFDSKPFDIVMIDKKLAAMNDWALVKHLKQLCENHNMPLFFMVVTLNTELNDAYEKQELLLLDGHFIKPITPSTLFDTISRVMRKVKLEDMPVLPKTFKADLSGLHILLVEDNFINQEVVVNMMQQLNAIVTVLDNGQQAVDELSKGDCKYDLILMDMQMPVMDGVSATKLIRDIPYCSKIPIIALTANAQESDKQTCLQAGMDDHLAKPFDQVQLSTIITEYAVMSHNKESK</sequence>
<feature type="modified residue" description="4-aspartylphosphate" evidence="9">
    <location>
        <position position="804"/>
    </location>
</feature>
<dbReference type="InterPro" id="IPR036097">
    <property type="entry name" value="HisK_dim/P_sf"/>
</dbReference>
<dbReference type="Proteomes" id="UP001165413">
    <property type="component" value="Unassembled WGS sequence"/>
</dbReference>
<evidence type="ECO:0000256" key="10">
    <source>
        <dbReference type="SAM" id="Phobius"/>
    </source>
</evidence>
<dbReference type="InterPro" id="IPR005467">
    <property type="entry name" value="His_kinase_dom"/>
</dbReference>
<dbReference type="GO" id="GO:0005886">
    <property type="term" value="C:plasma membrane"/>
    <property type="evidence" value="ECO:0007669"/>
    <property type="project" value="UniProtKB-SubCell"/>
</dbReference>
<dbReference type="PRINTS" id="PR00344">
    <property type="entry name" value="BCTRLSENSOR"/>
</dbReference>
<dbReference type="PANTHER" id="PTHR45339">
    <property type="entry name" value="HYBRID SIGNAL TRANSDUCTION HISTIDINE KINASE J"/>
    <property type="match status" value="1"/>
</dbReference>
<dbReference type="InterPro" id="IPR003594">
    <property type="entry name" value="HATPase_dom"/>
</dbReference>
<comment type="subcellular location">
    <subcellularLocation>
        <location evidence="2">Cell membrane</location>
        <topology evidence="2">Multi-pass membrane protein</topology>
    </subcellularLocation>
</comment>
<dbReference type="EMBL" id="JANATA010000022">
    <property type="protein sequence ID" value="MCP3429487.1"/>
    <property type="molecule type" value="Genomic_DNA"/>
</dbReference>
<feature type="domain" description="Response regulatory" evidence="12">
    <location>
        <begin position="753"/>
        <end position="871"/>
    </location>
</feature>
<dbReference type="GO" id="GO:0000155">
    <property type="term" value="F:phosphorelay sensor kinase activity"/>
    <property type="evidence" value="ECO:0007669"/>
    <property type="project" value="InterPro"/>
</dbReference>
<gene>
    <name evidence="13" type="ORF">NLF92_11070</name>
</gene>
<dbReference type="CDD" id="cd00082">
    <property type="entry name" value="HisKA"/>
    <property type="match status" value="1"/>
</dbReference>
<dbReference type="InterPro" id="IPR011006">
    <property type="entry name" value="CheY-like_superfamily"/>
</dbReference>
<dbReference type="InterPro" id="IPR001789">
    <property type="entry name" value="Sig_transdc_resp-reg_receiver"/>
</dbReference>
<dbReference type="SUPFAM" id="SSF55874">
    <property type="entry name" value="ATPase domain of HSP90 chaperone/DNA topoisomerase II/histidine kinase"/>
    <property type="match status" value="1"/>
</dbReference>
<accession>A0AA42BNB5</accession>
<keyword evidence="5 9" id="KW-0597">Phosphoprotein</keyword>
<dbReference type="PROSITE" id="PS50110">
    <property type="entry name" value="RESPONSE_REGULATORY"/>
    <property type="match status" value="2"/>
</dbReference>
<dbReference type="RefSeq" id="WP_254101886.1">
    <property type="nucleotide sequence ID" value="NZ_JANATA010000022.1"/>
</dbReference>
<feature type="transmembrane region" description="Helical" evidence="10">
    <location>
        <begin position="308"/>
        <end position="327"/>
    </location>
</feature>
<dbReference type="PANTHER" id="PTHR45339:SF1">
    <property type="entry name" value="HYBRID SIGNAL TRANSDUCTION HISTIDINE KINASE J"/>
    <property type="match status" value="1"/>
</dbReference>
<evidence type="ECO:0000259" key="12">
    <source>
        <dbReference type="PROSITE" id="PS50110"/>
    </source>
</evidence>
<dbReference type="InterPro" id="IPR048760">
    <property type="entry name" value="VP0354-like_sensor_dom"/>
</dbReference>
<comment type="catalytic activity">
    <reaction evidence="1">
        <text>ATP + protein L-histidine = ADP + protein N-phospho-L-histidine.</text>
        <dbReference type="EC" id="2.7.13.3"/>
    </reaction>
</comment>
<dbReference type="Gene3D" id="3.40.50.2300">
    <property type="match status" value="2"/>
</dbReference>
<dbReference type="EC" id="2.7.13.3" evidence="3"/>
<evidence type="ECO:0000256" key="6">
    <source>
        <dbReference type="ARBA" id="ARBA00022692"/>
    </source>
</evidence>
<keyword evidence="10" id="KW-0472">Membrane</keyword>
<proteinExistence type="predicted"/>
<feature type="domain" description="Response regulatory" evidence="12">
    <location>
        <begin position="607"/>
        <end position="730"/>
    </location>
</feature>
<dbReference type="Pfam" id="PF02518">
    <property type="entry name" value="HATPase_c"/>
    <property type="match status" value="1"/>
</dbReference>
<feature type="transmembrane region" description="Helical" evidence="10">
    <location>
        <begin position="12"/>
        <end position="31"/>
    </location>
</feature>
<dbReference type="Pfam" id="PF21623">
    <property type="entry name" value="HK_sensor_dom_bact"/>
    <property type="match status" value="1"/>
</dbReference>
<dbReference type="FunFam" id="3.30.565.10:FF:000010">
    <property type="entry name" value="Sensor histidine kinase RcsC"/>
    <property type="match status" value="1"/>
</dbReference>
<keyword evidence="7 10" id="KW-1133">Transmembrane helix</keyword>
<keyword evidence="6 10" id="KW-0812">Transmembrane</keyword>
<comment type="caution">
    <text evidence="13">The sequence shown here is derived from an EMBL/GenBank/DDBJ whole genome shotgun (WGS) entry which is preliminary data.</text>
</comment>
<dbReference type="SMART" id="SM00448">
    <property type="entry name" value="REC"/>
    <property type="match status" value="1"/>
</dbReference>
<name>A0AA42BNB5_9ALTE</name>
<dbReference type="SUPFAM" id="SSF47384">
    <property type="entry name" value="Homodimeric domain of signal transducing histidine kinase"/>
    <property type="match status" value="1"/>
</dbReference>
<dbReference type="SUPFAM" id="SSF103190">
    <property type="entry name" value="Sensory domain-like"/>
    <property type="match status" value="1"/>
</dbReference>
<evidence type="ECO:0000259" key="11">
    <source>
        <dbReference type="PROSITE" id="PS50109"/>
    </source>
</evidence>
<dbReference type="AlphaFoldDB" id="A0AA42BNB5"/>
<dbReference type="Gene3D" id="3.30.450.20">
    <property type="entry name" value="PAS domain"/>
    <property type="match status" value="1"/>
</dbReference>
<dbReference type="Gene3D" id="1.10.287.130">
    <property type="match status" value="1"/>
</dbReference>